<accession>A0A3D9FIC2</accession>
<dbReference type="EMBL" id="QRDP01000004">
    <property type="protein sequence ID" value="RED17549.1"/>
    <property type="molecule type" value="Genomic_DNA"/>
</dbReference>
<dbReference type="AlphaFoldDB" id="A0A3D9FIC2"/>
<protein>
    <recommendedName>
        <fullName evidence="4">Lipoprotein</fullName>
    </recommendedName>
</protein>
<keyword evidence="3" id="KW-1185">Reference proteome</keyword>
<evidence type="ECO:0000313" key="3">
    <source>
        <dbReference type="Proteomes" id="UP000256310"/>
    </source>
</evidence>
<evidence type="ECO:0000313" key="2">
    <source>
        <dbReference type="EMBL" id="RED17549.1"/>
    </source>
</evidence>
<name>A0A3D9FIC2_9SPHN</name>
<feature type="chain" id="PRO_5017548123" description="Lipoprotein" evidence="1">
    <location>
        <begin position="24"/>
        <end position="83"/>
    </location>
</feature>
<dbReference type="PROSITE" id="PS51257">
    <property type="entry name" value="PROKAR_LIPOPROTEIN"/>
    <property type="match status" value="1"/>
</dbReference>
<dbReference type="RefSeq" id="WP_116236804.1">
    <property type="nucleotide sequence ID" value="NZ_QRDP01000004.1"/>
</dbReference>
<feature type="signal peptide" evidence="1">
    <location>
        <begin position="1"/>
        <end position="23"/>
    </location>
</feature>
<organism evidence="2 3">
    <name type="scientific">Parasphingopyxis lamellibrachiae</name>
    <dbReference type="NCBI Taxonomy" id="680125"/>
    <lineage>
        <taxon>Bacteria</taxon>
        <taxon>Pseudomonadati</taxon>
        <taxon>Pseudomonadota</taxon>
        <taxon>Alphaproteobacteria</taxon>
        <taxon>Sphingomonadales</taxon>
        <taxon>Sphingomonadaceae</taxon>
        <taxon>Parasphingopyxis</taxon>
    </lineage>
</organism>
<comment type="caution">
    <text evidence="2">The sequence shown here is derived from an EMBL/GenBank/DDBJ whole genome shotgun (WGS) entry which is preliminary data.</text>
</comment>
<dbReference type="Proteomes" id="UP000256310">
    <property type="component" value="Unassembled WGS sequence"/>
</dbReference>
<keyword evidence="1" id="KW-0732">Signal</keyword>
<reference evidence="2 3" key="1">
    <citation type="submission" date="2018-07" db="EMBL/GenBank/DDBJ databases">
        <title>Genomic Encyclopedia of Type Strains, Phase IV (KMG-IV): sequencing the most valuable type-strain genomes for metagenomic binning, comparative biology and taxonomic classification.</title>
        <authorList>
            <person name="Goeker M."/>
        </authorList>
    </citation>
    <scope>NUCLEOTIDE SEQUENCE [LARGE SCALE GENOMIC DNA]</scope>
    <source>
        <strain evidence="2 3">DSM 26725</strain>
    </source>
</reference>
<proteinExistence type="predicted"/>
<evidence type="ECO:0008006" key="4">
    <source>
        <dbReference type="Google" id="ProtNLM"/>
    </source>
</evidence>
<evidence type="ECO:0000256" key="1">
    <source>
        <dbReference type="SAM" id="SignalP"/>
    </source>
</evidence>
<gene>
    <name evidence="2" type="ORF">DFR46_2598</name>
</gene>
<sequence length="83" mass="7590">MPDTTEKRSLASMLAVAGGLALAAPALQACSCAAGCCAAVAEAGSGCCAATGDAHDGGCCAAAAERGCAAAAEAVAEGCCAAH</sequence>